<dbReference type="AlphaFoldDB" id="A0A9P0CQV4"/>
<dbReference type="FunFam" id="3.40.50.1820:FF:000057">
    <property type="entry name" value="Lipase"/>
    <property type="match status" value="1"/>
</dbReference>
<keyword evidence="6" id="KW-0325">Glycoprotein</keyword>
<feature type="chain" id="PRO_5040340975" description="Lipase" evidence="9">
    <location>
        <begin position="22"/>
        <end position="421"/>
    </location>
</feature>
<proteinExistence type="inferred from homology"/>
<evidence type="ECO:0000256" key="8">
    <source>
        <dbReference type="PIRSR" id="PIRSR000862-1"/>
    </source>
</evidence>
<evidence type="ECO:0000256" key="2">
    <source>
        <dbReference type="ARBA" id="ARBA00022729"/>
    </source>
</evidence>
<feature type="signal peptide" evidence="9">
    <location>
        <begin position="1"/>
        <end position="21"/>
    </location>
</feature>
<evidence type="ECO:0000313" key="12">
    <source>
        <dbReference type="Proteomes" id="UP001153636"/>
    </source>
</evidence>
<dbReference type="OrthoDB" id="9974421at2759"/>
<dbReference type="InterPro" id="IPR025483">
    <property type="entry name" value="Lipase_euk"/>
</dbReference>
<accession>A0A9P0CQV4</accession>
<dbReference type="SUPFAM" id="SSF53474">
    <property type="entry name" value="alpha/beta-Hydrolases"/>
    <property type="match status" value="1"/>
</dbReference>
<keyword evidence="12" id="KW-1185">Reference proteome</keyword>
<evidence type="ECO:0000259" key="10">
    <source>
        <dbReference type="Pfam" id="PF04083"/>
    </source>
</evidence>
<feature type="active site" description="Nucleophile" evidence="8">
    <location>
        <position position="187"/>
    </location>
</feature>
<comment type="similarity">
    <text evidence="1 7">Belongs to the AB hydrolase superfamily. Lipase family.</text>
</comment>
<keyword evidence="2 9" id="KW-0732">Signal</keyword>
<dbReference type="PIRSF" id="PIRSF000862">
    <property type="entry name" value="Steryl_ester_lip"/>
    <property type="match status" value="1"/>
</dbReference>
<dbReference type="GO" id="GO:0016788">
    <property type="term" value="F:hydrolase activity, acting on ester bonds"/>
    <property type="evidence" value="ECO:0007669"/>
    <property type="project" value="InterPro"/>
</dbReference>
<feature type="active site" description="Charge relay system" evidence="8">
    <location>
        <position position="362"/>
    </location>
</feature>
<dbReference type="Proteomes" id="UP001153636">
    <property type="component" value="Chromosome 18"/>
</dbReference>
<dbReference type="InterPro" id="IPR029058">
    <property type="entry name" value="AB_hydrolase_fold"/>
</dbReference>
<dbReference type="PANTHER" id="PTHR11005">
    <property type="entry name" value="LYSOSOMAL ACID LIPASE-RELATED"/>
    <property type="match status" value="1"/>
</dbReference>
<dbReference type="EMBL" id="OV651830">
    <property type="protein sequence ID" value="CAH1104918.1"/>
    <property type="molecule type" value="Genomic_DNA"/>
</dbReference>
<evidence type="ECO:0000256" key="6">
    <source>
        <dbReference type="ARBA" id="ARBA00023180"/>
    </source>
</evidence>
<evidence type="ECO:0000256" key="1">
    <source>
        <dbReference type="ARBA" id="ARBA00010701"/>
    </source>
</evidence>
<reference evidence="11" key="1">
    <citation type="submission" date="2022-01" db="EMBL/GenBank/DDBJ databases">
        <authorList>
            <person name="King R."/>
        </authorList>
    </citation>
    <scope>NUCLEOTIDE SEQUENCE</scope>
</reference>
<feature type="domain" description="Partial AB-hydrolase lipase" evidence="10">
    <location>
        <begin position="55"/>
        <end position="112"/>
    </location>
</feature>
<keyword evidence="5" id="KW-0443">Lipid metabolism</keyword>
<evidence type="ECO:0000256" key="5">
    <source>
        <dbReference type="ARBA" id="ARBA00023098"/>
    </source>
</evidence>
<feature type="active site" description="Charge relay system" evidence="8">
    <location>
        <position position="390"/>
    </location>
</feature>
<organism evidence="11 12">
    <name type="scientific">Psylliodes chrysocephalus</name>
    <dbReference type="NCBI Taxonomy" id="3402493"/>
    <lineage>
        <taxon>Eukaryota</taxon>
        <taxon>Metazoa</taxon>
        <taxon>Ecdysozoa</taxon>
        <taxon>Arthropoda</taxon>
        <taxon>Hexapoda</taxon>
        <taxon>Insecta</taxon>
        <taxon>Pterygota</taxon>
        <taxon>Neoptera</taxon>
        <taxon>Endopterygota</taxon>
        <taxon>Coleoptera</taxon>
        <taxon>Polyphaga</taxon>
        <taxon>Cucujiformia</taxon>
        <taxon>Chrysomeloidea</taxon>
        <taxon>Chrysomelidae</taxon>
        <taxon>Galerucinae</taxon>
        <taxon>Alticini</taxon>
        <taxon>Psylliodes</taxon>
    </lineage>
</organism>
<evidence type="ECO:0000313" key="11">
    <source>
        <dbReference type="EMBL" id="CAH1104918.1"/>
    </source>
</evidence>
<evidence type="ECO:0000256" key="7">
    <source>
        <dbReference type="PIRNR" id="PIRNR000862"/>
    </source>
</evidence>
<dbReference type="GO" id="GO:0016042">
    <property type="term" value="P:lipid catabolic process"/>
    <property type="evidence" value="ECO:0007669"/>
    <property type="project" value="UniProtKB-KW"/>
</dbReference>
<dbReference type="Gene3D" id="3.40.50.1820">
    <property type="entry name" value="alpha/beta hydrolase"/>
    <property type="match status" value="1"/>
</dbReference>
<gene>
    <name evidence="11" type="ORF">PSYICH_LOCUS5834</name>
</gene>
<keyword evidence="4 7" id="KW-0442">Lipid degradation</keyword>
<name>A0A9P0CQV4_9CUCU</name>
<evidence type="ECO:0000256" key="9">
    <source>
        <dbReference type="SAM" id="SignalP"/>
    </source>
</evidence>
<keyword evidence="3 7" id="KW-0378">Hydrolase</keyword>
<dbReference type="InterPro" id="IPR006693">
    <property type="entry name" value="AB_hydrolase_lipase"/>
</dbReference>
<dbReference type="Pfam" id="PF04083">
    <property type="entry name" value="Abhydro_lipase"/>
    <property type="match status" value="1"/>
</dbReference>
<evidence type="ECO:0000256" key="4">
    <source>
        <dbReference type="ARBA" id="ARBA00022963"/>
    </source>
</evidence>
<protein>
    <recommendedName>
        <fullName evidence="7">Lipase</fullName>
    </recommendedName>
</protein>
<sequence length="421" mass="47470">MYSYRCCSLLLNLVFLVVISAKVVKNNVCTTFRGYGNIQNDQNCFYNPDLDSTPSQIAEGHGYALETHTTTTQDGYIISMFRLKRNSAQKKFGQPVILQHGIIVDGLSWMISGNNSLGFNLVSNGFDIWLPNFRGSTFSAKHINSTISDKDYWDFSFHELGIYDVPAFAEKISDVTKRSDIVYIGHSMGSTAGLIYASIKPEHARKYIKGFIFTAPVAFFRNVKGALRAALPFYILIKGLLAALKIYAIGTFPALQSFLTGLACGSYPSMLLCQMIYSFTTGLAIEQVRPDVLPIILKFYPTGTPVKSLIHYAQIIRANGRFQQYDYEIKEENMKKYKSALPPMYEIEKIKVPSHVFASKNDFLSDFDDSKLLYEHLTSAKGMHTYGLGHTDYLYGKDVNKLYKNIVDVIETNFIKNNVIK</sequence>
<evidence type="ECO:0000256" key="3">
    <source>
        <dbReference type="ARBA" id="ARBA00022801"/>
    </source>
</evidence>